<accession>A0AAW8WFV2</accession>
<keyword evidence="4" id="KW-0378">Hydrolase</keyword>
<dbReference type="GO" id="GO:0016787">
    <property type="term" value="F:hydrolase activity"/>
    <property type="evidence" value="ECO:0007669"/>
    <property type="project" value="UniProtKB-KW"/>
</dbReference>
<gene>
    <name evidence="8" type="ORF">RI555_16655</name>
</gene>
<dbReference type="Gene3D" id="3.40.960.10">
    <property type="entry name" value="VSR Endonuclease"/>
    <property type="match status" value="1"/>
</dbReference>
<evidence type="ECO:0000256" key="2">
    <source>
        <dbReference type="ARBA" id="ARBA00022759"/>
    </source>
</evidence>
<name>A0AAW8WFV2_LACPE</name>
<protein>
    <submittedName>
        <fullName evidence="8">Very short patch repair endonuclease</fullName>
    </submittedName>
</protein>
<dbReference type="SUPFAM" id="SSF52980">
    <property type="entry name" value="Restriction endonuclease-like"/>
    <property type="match status" value="1"/>
</dbReference>
<dbReference type="Pfam" id="PF03852">
    <property type="entry name" value="Vsr"/>
    <property type="match status" value="1"/>
</dbReference>
<reference evidence="8" key="1">
    <citation type="submission" date="2023-08" db="EMBL/GenBank/DDBJ databases">
        <authorList>
            <person name="Page C.A."/>
            <person name="Perez-Diaz I.M."/>
        </authorList>
    </citation>
    <scope>NUCLEOTIDE SEQUENCE</scope>
    <source>
        <strain evidence="8">1.8.9</strain>
    </source>
</reference>
<dbReference type="GO" id="GO:0004519">
    <property type="term" value="F:endonuclease activity"/>
    <property type="evidence" value="ECO:0007669"/>
    <property type="project" value="UniProtKB-KW"/>
</dbReference>
<keyword evidence="3" id="KW-0227">DNA damage</keyword>
<dbReference type="InterPro" id="IPR011335">
    <property type="entry name" value="Restrct_endonuc-II-like"/>
</dbReference>
<proteinExistence type="inferred from homology"/>
<keyword evidence="1" id="KW-0540">Nuclease</keyword>
<sequence length="194" mass="23393">MKHPKQYDSTKQTRTRMSKVHLKGGHSERMLALALWHADFRYRLNDKALPGSPDIAIQRFHIAVFVDGEFWHGKDWADKKSKLKRNRDYWIKKIEENMSRDERDDRALQALGWKPVHFWEQMVLHHLDYCVDIVQYYARSDWSPVNKIDNLPYYELIYNIMNMPVTMRHVSKLLNLQSHLRLIPFRKPVHRLDN</sequence>
<comment type="similarity">
    <text evidence="6">Belongs to the Vsr family.</text>
</comment>
<dbReference type="AlphaFoldDB" id="A0AAW8WFV2"/>
<evidence type="ECO:0000256" key="1">
    <source>
        <dbReference type="ARBA" id="ARBA00022722"/>
    </source>
</evidence>
<evidence type="ECO:0000256" key="7">
    <source>
        <dbReference type="SAM" id="MobiDB-lite"/>
    </source>
</evidence>
<organism evidence="8 9">
    <name type="scientific">Lactiplantibacillus pentosus</name>
    <name type="common">Lactobacillus pentosus</name>
    <dbReference type="NCBI Taxonomy" id="1589"/>
    <lineage>
        <taxon>Bacteria</taxon>
        <taxon>Bacillati</taxon>
        <taxon>Bacillota</taxon>
        <taxon>Bacilli</taxon>
        <taxon>Lactobacillales</taxon>
        <taxon>Lactobacillaceae</taxon>
        <taxon>Lactiplantibacillus</taxon>
    </lineage>
</organism>
<dbReference type="NCBIfam" id="TIGR00632">
    <property type="entry name" value="vsr"/>
    <property type="match status" value="1"/>
</dbReference>
<evidence type="ECO:0000313" key="9">
    <source>
        <dbReference type="Proteomes" id="UP001263852"/>
    </source>
</evidence>
<comment type="caution">
    <text evidence="8">The sequence shown here is derived from an EMBL/GenBank/DDBJ whole genome shotgun (WGS) entry which is preliminary data.</text>
</comment>
<dbReference type="CDD" id="cd00221">
    <property type="entry name" value="Vsr"/>
    <property type="match status" value="1"/>
</dbReference>
<feature type="region of interest" description="Disordered" evidence="7">
    <location>
        <begin position="1"/>
        <end position="21"/>
    </location>
</feature>
<dbReference type="GO" id="GO:0006298">
    <property type="term" value="P:mismatch repair"/>
    <property type="evidence" value="ECO:0007669"/>
    <property type="project" value="InterPro"/>
</dbReference>
<dbReference type="RefSeq" id="WP_134357352.1">
    <property type="nucleotide sequence ID" value="NZ_JAHLEP010000044.1"/>
</dbReference>
<evidence type="ECO:0000256" key="6">
    <source>
        <dbReference type="ARBA" id="ARBA00029466"/>
    </source>
</evidence>
<dbReference type="EMBL" id="JAVLAO010000003">
    <property type="protein sequence ID" value="MDT7040545.1"/>
    <property type="molecule type" value="Genomic_DNA"/>
</dbReference>
<keyword evidence="5" id="KW-0234">DNA repair</keyword>
<dbReference type="Proteomes" id="UP001263852">
    <property type="component" value="Unassembled WGS sequence"/>
</dbReference>
<keyword evidence="2 8" id="KW-0255">Endonuclease</keyword>
<evidence type="ECO:0000256" key="3">
    <source>
        <dbReference type="ARBA" id="ARBA00022763"/>
    </source>
</evidence>
<evidence type="ECO:0000256" key="4">
    <source>
        <dbReference type="ARBA" id="ARBA00022801"/>
    </source>
</evidence>
<evidence type="ECO:0000256" key="5">
    <source>
        <dbReference type="ARBA" id="ARBA00023204"/>
    </source>
</evidence>
<evidence type="ECO:0000313" key="8">
    <source>
        <dbReference type="EMBL" id="MDT7040545.1"/>
    </source>
</evidence>
<dbReference type="InterPro" id="IPR004603">
    <property type="entry name" value="DNA_mismatch_endonuc_vsr"/>
</dbReference>